<dbReference type="PROSITE" id="PS51296">
    <property type="entry name" value="RIESKE"/>
    <property type="match status" value="1"/>
</dbReference>
<keyword evidence="10" id="KW-1185">Reference proteome</keyword>
<evidence type="ECO:0000256" key="2">
    <source>
        <dbReference type="ARBA" id="ARBA00022714"/>
    </source>
</evidence>
<dbReference type="PANTHER" id="PTHR43756">
    <property type="entry name" value="CHOLINE MONOOXYGENASE, CHLOROPLASTIC"/>
    <property type="match status" value="1"/>
</dbReference>
<dbReference type="PRINTS" id="PR00090">
    <property type="entry name" value="RNGDIOXGNASE"/>
</dbReference>
<dbReference type="Proteomes" id="UP000319980">
    <property type="component" value="Unassembled WGS sequence"/>
</dbReference>
<comment type="cofactor">
    <cofactor evidence="1">
        <name>Fe cation</name>
        <dbReference type="ChEBI" id="CHEBI:24875"/>
    </cofactor>
</comment>
<dbReference type="InterPro" id="IPR015879">
    <property type="entry name" value="Ring_hydroxy_dOase_asu_C_dom"/>
</dbReference>
<gene>
    <name evidence="9" type="ORF">FQY83_06205</name>
</gene>
<dbReference type="PANTHER" id="PTHR43756:SF5">
    <property type="entry name" value="CHOLINE MONOOXYGENASE, CHLOROPLASTIC"/>
    <property type="match status" value="1"/>
</dbReference>
<dbReference type="Gene3D" id="2.102.10.10">
    <property type="entry name" value="Rieske [2Fe-2S] iron-sulphur domain"/>
    <property type="match status" value="1"/>
</dbReference>
<evidence type="ECO:0000256" key="6">
    <source>
        <dbReference type="ARBA" id="ARBA00023014"/>
    </source>
</evidence>
<evidence type="ECO:0000256" key="4">
    <source>
        <dbReference type="ARBA" id="ARBA00023002"/>
    </source>
</evidence>
<keyword evidence="6" id="KW-0411">Iron-sulfur</keyword>
<organism evidence="9 10">
    <name type="scientific">Luteimonas marina</name>
    <dbReference type="NCBI Taxonomy" id="488485"/>
    <lineage>
        <taxon>Bacteria</taxon>
        <taxon>Pseudomonadati</taxon>
        <taxon>Pseudomonadota</taxon>
        <taxon>Gammaproteobacteria</taxon>
        <taxon>Lysobacterales</taxon>
        <taxon>Lysobacteraceae</taxon>
        <taxon>Luteimonas</taxon>
    </lineage>
</organism>
<keyword evidence="3" id="KW-0479">Metal-binding</keyword>
<dbReference type="CDD" id="cd03469">
    <property type="entry name" value="Rieske_RO_Alpha_N"/>
    <property type="match status" value="1"/>
</dbReference>
<dbReference type="SUPFAM" id="SSF50022">
    <property type="entry name" value="ISP domain"/>
    <property type="match status" value="1"/>
</dbReference>
<keyword evidence="5" id="KW-0408">Iron</keyword>
<dbReference type="AlphaFoldDB" id="A0A5C5U9S1"/>
<sequence>MRVAATVGATASSSRHRHSSRRSRTGNTKAASGDVAGSGRIPQRRRPARAFTGKDSPTRKRRTIPVGAPSGATAFPNRSSVRSRLKPLLQDMTPEPPALRWRPRRRHAPAGAKPRMTASVADLIGQYDPSLPLAEASTPPAAWYIDPRIAELERRTVFARTWQFAGRLDQLRAPGDYVTCEIAGEPILVVRGGDGVLRGFFNVCRHHAAAVMTQPQGCAKNLRCPYHGWTYTLEGALKGTPSFVDECHFDRGAHGLVPVDIATWEQWVFVRLDREGPTLEEFLGERVIAEVKALRLDRLHWFARQHYLFDCNWKVFVDNYLDGGYHVPHLHKGLNSVLDFRQYTIENGRHHCLQSAPMVQGEIEEFASVRGGARANYYWFHPNFMFNWYEGMMDTNLVLPLGVDRTEVIFDFWFEDVSDAARERNEASIAVGNIVQDEDMAICKSVQRGLQSRAYDTGRLSIRREAGEHLFHLLLHADLSGGL</sequence>
<reference evidence="9 10" key="1">
    <citation type="journal article" date="2008" name="Int. J. Syst. Evol. Microbiol.">
        <title>Luteimonas marina sp. nov., isolated from seawater.</title>
        <authorList>
            <person name="Baik K.S."/>
            <person name="Park S.C."/>
            <person name="Kim M.S."/>
            <person name="Kim E.M."/>
            <person name="Park C."/>
            <person name="Chun J."/>
            <person name="Seong C.N."/>
        </authorList>
    </citation>
    <scope>NUCLEOTIDE SEQUENCE [LARGE SCALE GENOMIC DNA]</scope>
    <source>
        <strain evidence="9 10">FR1330</strain>
    </source>
</reference>
<name>A0A5C5U9S1_9GAMM</name>
<feature type="compositionally biased region" description="Basic residues" evidence="7">
    <location>
        <begin position="14"/>
        <end position="24"/>
    </location>
</feature>
<proteinExistence type="predicted"/>
<dbReference type="GO" id="GO:0051537">
    <property type="term" value="F:2 iron, 2 sulfur cluster binding"/>
    <property type="evidence" value="ECO:0007669"/>
    <property type="project" value="UniProtKB-KW"/>
</dbReference>
<keyword evidence="4" id="KW-0560">Oxidoreductase</keyword>
<dbReference type="GO" id="GO:0005506">
    <property type="term" value="F:iron ion binding"/>
    <property type="evidence" value="ECO:0007669"/>
    <property type="project" value="InterPro"/>
</dbReference>
<dbReference type="InterPro" id="IPR001663">
    <property type="entry name" value="Rng_hydr_dOase-A"/>
</dbReference>
<evidence type="ECO:0000256" key="5">
    <source>
        <dbReference type="ARBA" id="ARBA00023004"/>
    </source>
</evidence>
<dbReference type="GO" id="GO:0016491">
    <property type="term" value="F:oxidoreductase activity"/>
    <property type="evidence" value="ECO:0007669"/>
    <property type="project" value="UniProtKB-KW"/>
</dbReference>
<feature type="compositionally biased region" description="Low complexity" evidence="7">
    <location>
        <begin position="1"/>
        <end position="13"/>
    </location>
</feature>
<dbReference type="InterPro" id="IPR017941">
    <property type="entry name" value="Rieske_2Fe-2S"/>
</dbReference>
<evidence type="ECO:0000313" key="10">
    <source>
        <dbReference type="Proteomes" id="UP000319980"/>
    </source>
</evidence>
<comment type="caution">
    <text evidence="9">The sequence shown here is derived from an EMBL/GenBank/DDBJ whole genome shotgun (WGS) entry which is preliminary data.</text>
</comment>
<dbReference type="Pfam" id="PF00355">
    <property type="entry name" value="Rieske"/>
    <property type="match status" value="1"/>
</dbReference>
<evidence type="ECO:0000259" key="8">
    <source>
        <dbReference type="PROSITE" id="PS51296"/>
    </source>
</evidence>
<feature type="domain" description="Rieske" evidence="8">
    <location>
        <begin position="162"/>
        <end position="270"/>
    </location>
</feature>
<dbReference type="Gene3D" id="3.90.380.10">
    <property type="entry name" value="Naphthalene 1,2-dioxygenase Alpha Subunit, Chain A, domain 1"/>
    <property type="match status" value="1"/>
</dbReference>
<evidence type="ECO:0000256" key="3">
    <source>
        <dbReference type="ARBA" id="ARBA00022723"/>
    </source>
</evidence>
<feature type="region of interest" description="Disordered" evidence="7">
    <location>
        <begin position="1"/>
        <end position="80"/>
    </location>
</feature>
<protein>
    <submittedName>
        <fullName evidence="9">Rieske 2Fe-2S domain-containing protein</fullName>
    </submittedName>
</protein>
<accession>A0A5C5U9S1</accession>
<dbReference type="SUPFAM" id="SSF55961">
    <property type="entry name" value="Bet v1-like"/>
    <property type="match status" value="1"/>
</dbReference>
<evidence type="ECO:0000256" key="7">
    <source>
        <dbReference type="SAM" id="MobiDB-lite"/>
    </source>
</evidence>
<evidence type="ECO:0000256" key="1">
    <source>
        <dbReference type="ARBA" id="ARBA00001962"/>
    </source>
</evidence>
<keyword evidence="2" id="KW-0001">2Fe-2S</keyword>
<dbReference type="InterPro" id="IPR036922">
    <property type="entry name" value="Rieske_2Fe-2S_sf"/>
</dbReference>
<dbReference type="EMBL" id="VOHK01000002">
    <property type="protein sequence ID" value="TWT22603.1"/>
    <property type="molecule type" value="Genomic_DNA"/>
</dbReference>
<dbReference type="Pfam" id="PF00848">
    <property type="entry name" value="Ring_hydroxyl_A"/>
    <property type="match status" value="1"/>
</dbReference>
<evidence type="ECO:0000313" key="9">
    <source>
        <dbReference type="EMBL" id="TWT22603.1"/>
    </source>
</evidence>